<evidence type="ECO:0000256" key="4">
    <source>
        <dbReference type="ARBA" id="ARBA00022964"/>
    </source>
</evidence>
<comment type="caution">
    <text evidence="10">The sequence shown here is derived from an EMBL/GenBank/DDBJ whole genome shotgun (WGS) entry which is preliminary data.</text>
</comment>
<dbReference type="Pfam" id="PF13640">
    <property type="entry name" value="2OG-FeII_Oxy_3"/>
    <property type="match status" value="1"/>
</dbReference>
<evidence type="ECO:0000256" key="3">
    <source>
        <dbReference type="ARBA" id="ARBA00022896"/>
    </source>
</evidence>
<dbReference type="GO" id="GO:0031418">
    <property type="term" value="F:L-ascorbic acid binding"/>
    <property type="evidence" value="ECO:0007669"/>
    <property type="project" value="UniProtKB-KW"/>
</dbReference>
<feature type="domain" description="Prolyl 4-hydroxylase alpha subunit" evidence="9">
    <location>
        <begin position="685"/>
        <end position="875"/>
    </location>
</feature>
<keyword evidence="2" id="KW-0479">Metal-binding</keyword>
<dbReference type="EMBL" id="CAJNOR010004334">
    <property type="protein sequence ID" value="CAF1494395.1"/>
    <property type="molecule type" value="Genomic_DNA"/>
</dbReference>
<dbReference type="GO" id="GO:0005783">
    <property type="term" value="C:endoplasmic reticulum"/>
    <property type="evidence" value="ECO:0007669"/>
    <property type="project" value="TreeGrafter"/>
</dbReference>
<evidence type="ECO:0000256" key="6">
    <source>
        <dbReference type="ARBA" id="ARBA00023004"/>
    </source>
</evidence>
<evidence type="ECO:0000313" key="10">
    <source>
        <dbReference type="EMBL" id="CAF1494395.1"/>
    </source>
</evidence>
<accession>A0A815SPP5</accession>
<keyword evidence="4" id="KW-0223">Dioxygenase</keyword>
<keyword evidence="8" id="KW-0472">Membrane</keyword>
<dbReference type="GO" id="GO:0005506">
    <property type="term" value="F:iron ion binding"/>
    <property type="evidence" value="ECO:0007669"/>
    <property type="project" value="InterPro"/>
</dbReference>
<evidence type="ECO:0000256" key="5">
    <source>
        <dbReference type="ARBA" id="ARBA00023002"/>
    </source>
</evidence>
<evidence type="ECO:0000256" key="1">
    <source>
        <dbReference type="ARBA" id="ARBA00001961"/>
    </source>
</evidence>
<evidence type="ECO:0000256" key="7">
    <source>
        <dbReference type="SAM" id="MobiDB-lite"/>
    </source>
</evidence>
<reference evidence="10" key="1">
    <citation type="submission" date="2021-02" db="EMBL/GenBank/DDBJ databases">
        <authorList>
            <person name="Nowell W R."/>
        </authorList>
    </citation>
    <scope>NUCLEOTIDE SEQUENCE</scope>
</reference>
<dbReference type="InterPro" id="IPR044862">
    <property type="entry name" value="Pro_4_hyd_alph_FE2OG_OXY"/>
</dbReference>
<dbReference type="AlphaFoldDB" id="A0A815SPP5"/>
<proteinExistence type="predicted"/>
<evidence type="ECO:0000259" key="9">
    <source>
        <dbReference type="SMART" id="SM00702"/>
    </source>
</evidence>
<organism evidence="10 11">
    <name type="scientific">Adineta ricciae</name>
    <name type="common">Rotifer</name>
    <dbReference type="NCBI Taxonomy" id="249248"/>
    <lineage>
        <taxon>Eukaryota</taxon>
        <taxon>Metazoa</taxon>
        <taxon>Spiralia</taxon>
        <taxon>Gnathifera</taxon>
        <taxon>Rotifera</taxon>
        <taxon>Eurotatoria</taxon>
        <taxon>Bdelloidea</taxon>
        <taxon>Adinetida</taxon>
        <taxon>Adinetidae</taxon>
        <taxon>Adineta</taxon>
    </lineage>
</organism>
<keyword evidence="6" id="KW-0408">Iron</keyword>
<dbReference type="InterPro" id="IPR006620">
    <property type="entry name" value="Pro_4_hyd_alph"/>
</dbReference>
<keyword evidence="5" id="KW-0560">Oxidoreductase</keyword>
<sequence length="933" mass="105690">MDALCEQIDKLTLDYLEEFGHLLACKQLLDDTVKQGYFNLSRARIIMGVNNLSRLQYSERDPMIAATKISISSVSPFQVEKEIDKEHGDDALKWFGLLSPNVLKQGQKAFQKTIDLVLESCKRQDNVLQLKSQIEQLLKEKQSFLSKENSEQIKTIIRPHQSINEFIYQNPNDSSTTNRIQQQEQLLNQFQQHQDYYKIGFKNLSAIQSMSLAENWPIIGGNAVTSFSSGFVAGMISNRIGRNLCLNLTTTVRPASGAAFFTVTFAHLSAYYMGVLRPMVSDDPALCPTCLEIRAFATGSLIPIALGTGIGVCGNLSSCILNKSIRLPQFNLRAYPEWREFFTRHVFKGMAHRHFFLYPLLNGFMSSLVLLGQSYYWRSYLRQYLDSINEKPREYREPKKRNKIMGAIEDFFTTAFSSKFVYKIDRFSIVFLDKMSGKKKAENVQTGTSASTLLIVAIAGGVIAVSLQPLILALYSNIGSQIAVLLNQQPPNVIPIQQTTTVATLTTTAAVSVVTSKVPKTTTATTTAATTTTTAKTPVVKNDPTVDEEPILLKDEPLTVKFPETTTEKPKEPKTSPKSEETTSKSQRVKLEKVPQQPEIIDVTGRNKEIPDAVKNFKSVTINMIKTKKLWIPIPNSNGGHRRVPPIAIRAGKEHNSSVKHWLFEEFLSHDECINLIKVHKEHVKEMKKIDPIICFDSIQTLRKHLKDLRPDTEIRVTPNDFTKGTTCMNETFSSMLKQWGLKWSYSTAFYHGESAFSKLLSARIEEGTALQQSHGGKFQITSTDKGIGYKAHHDCTLNGLKQDRYATFLAYLNTVMEGGETEFPELDIKIKPKEGRVVVWNNMNEKGECEEKSLHSANIVGDEEGKFVLQRWYYYENFYSLGRRPPEPDLPERKPGQIQVSCDEYDMGSCRAYDEWNYQHILKYRHVNHNLI</sequence>
<dbReference type="Proteomes" id="UP000663828">
    <property type="component" value="Unassembled WGS sequence"/>
</dbReference>
<feature type="compositionally biased region" description="Basic and acidic residues" evidence="7">
    <location>
        <begin position="566"/>
        <end position="593"/>
    </location>
</feature>
<comment type="cofactor">
    <cofactor evidence="1">
        <name>L-ascorbate</name>
        <dbReference type="ChEBI" id="CHEBI:38290"/>
    </cofactor>
</comment>
<feature type="region of interest" description="Disordered" evidence="7">
    <location>
        <begin position="553"/>
        <end position="595"/>
    </location>
</feature>
<feature type="transmembrane region" description="Helical" evidence="8">
    <location>
        <begin position="355"/>
        <end position="377"/>
    </location>
</feature>
<feature type="transmembrane region" description="Helical" evidence="8">
    <location>
        <begin position="453"/>
        <end position="475"/>
    </location>
</feature>
<gene>
    <name evidence="10" type="ORF">XAT740_LOCUS39275</name>
</gene>
<evidence type="ECO:0000256" key="2">
    <source>
        <dbReference type="ARBA" id="ARBA00022723"/>
    </source>
</evidence>
<name>A0A815SPP5_ADIRI</name>
<dbReference type="GO" id="GO:0004656">
    <property type="term" value="F:procollagen-proline 4-dioxygenase activity"/>
    <property type="evidence" value="ECO:0007669"/>
    <property type="project" value="TreeGrafter"/>
</dbReference>
<keyword evidence="11" id="KW-1185">Reference proteome</keyword>
<dbReference type="Gene3D" id="1.10.287.3240">
    <property type="match status" value="1"/>
</dbReference>
<keyword evidence="8" id="KW-0812">Transmembrane</keyword>
<dbReference type="Gene3D" id="2.60.120.620">
    <property type="entry name" value="q2cbj1_9rhob like domain"/>
    <property type="match status" value="1"/>
</dbReference>
<evidence type="ECO:0000256" key="8">
    <source>
        <dbReference type="SAM" id="Phobius"/>
    </source>
</evidence>
<dbReference type="FunFam" id="2.60.120.620:FF:000054">
    <property type="entry name" value="Prolyl 4-hydroxylase subunit alpha-1"/>
    <property type="match status" value="1"/>
</dbReference>
<keyword evidence="8" id="KW-1133">Transmembrane helix</keyword>
<dbReference type="PANTHER" id="PTHR10869">
    <property type="entry name" value="PROLYL 4-HYDROXYLASE ALPHA SUBUNIT"/>
    <property type="match status" value="1"/>
</dbReference>
<keyword evidence="3" id="KW-0847">Vitamin C</keyword>
<dbReference type="SMART" id="SM00702">
    <property type="entry name" value="P4Hc"/>
    <property type="match status" value="1"/>
</dbReference>
<dbReference type="InterPro" id="IPR045054">
    <property type="entry name" value="P4HA-like"/>
</dbReference>
<dbReference type="PANTHER" id="PTHR10869:SF180">
    <property type="entry name" value="FE2OG DIOXYGENASE DOMAIN-CONTAINING PROTEIN"/>
    <property type="match status" value="1"/>
</dbReference>
<evidence type="ECO:0000313" key="11">
    <source>
        <dbReference type="Proteomes" id="UP000663828"/>
    </source>
</evidence>
<protein>
    <recommendedName>
        <fullName evidence="9">Prolyl 4-hydroxylase alpha subunit domain-containing protein</fullName>
    </recommendedName>
</protein>